<keyword evidence="3" id="KW-1185">Reference proteome</keyword>
<reference evidence="2 3" key="1">
    <citation type="submission" date="2015-11" db="EMBL/GenBank/DDBJ databases">
        <title>Ensifer anhuiense sp. nov., an effective nitrogen fixation bacterium with Glycine soja.</title>
        <authorList>
            <person name="Yan H."/>
            <person name="Chen W."/>
        </authorList>
    </citation>
    <scope>NUCLEOTIDE SEQUENCE [LARGE SCALE GENOMIC DNA]</scope>
    <source>
        <strain evidence="2 3">LMG 7837</strain>
    </source>
</reference>
<evidence type="ECO:0000313" key="3">
    <source>
        <dbReference type="Proteomes" id="UP000078507"/>
    </source>
</evidence>
<protein>
    <submittedName>
        <fullName evidence="2">Uncharacterized protein</fullName>
    </submittedName>
</protein>
<feature type="signal peptide" evidence="1">
    <location>
        <begin position="1"/>
        <end position="24"/>
    </location>
</feature>
<feature type="chain" id="PRO_5008098128" evidence="1">
    <location>
        <begin position="25"/>
        <end position="151"/>
    </location>
</feature>
<dbReference type="AlphaFoldDB" id="A0A178YPH7"/>
<organism evidence="2 3">
    <name type="scientific">Sinorhizobium saheli</name>
    <dbReference type="NCBI Taxonomy" id="36856"/>
    <lineage>
        <taxon>Bacteria</taxon>
        <taxon>Pseudomonadati</taxon>
        <taxon>Pseudomonadota</taxon>
        <taxon>Alphaproteobacteria</taxon>
        <taxon>Hyphomicrobiales</taxon>
        <taxon>Rhizobiaceae</taxon>
        <taxon>Sinorhizobium/Ensifer group</taxon>
        <taxon>Sinorhizobium</taxon>
    </lineage>
</organism>
<comment type="caution">
    <text evidence="2">The sequence shown here is derived from an EMBL/GenBank/DDBJ whole genome shotgun (WGS) entry which is preliminary data.</text>
</comment>
<proteinExistence type="predicted"/>
<dbReference type="RefSeq" id="WP_066869716.1">
    <property type="nucleotide sequence ID" value="NZ_LNQB01000057.1"/>
</dbReference>
<gene>
    <name evidence="2" type="ORF">ATB98_12605</name>
</gene>
<evidence type="ECO:0000313" key="2">
    <source>
        <dbReference type="EMBL" id="OAP49146.1"/>
    </source>
</evidence>
<evidence type="ECO:0000256" key="1">
    <source>
        <dbReference type="SAM" id="SignalP"/>
    </source>
</evidence>
<name>A0A178YPH7_SINSA</name>
<dbReference type="EMBL" id="LNQB01000057">
    <property type="protein sequence ID" value="OAP49146.1"/>
    <property type="molecule type" value="Genomic_DNA"/>
</dbReference>
<keyword evidence="1" id="KW-0732">Signal</keyword>
<accession>A0A178YPH7</accession>
<dbReference type="OrthoDB" id="8278237at2"/>
<sequence length="151" mass="16490">MRSLIKTSVVATLALAFAAGGAFAAQSHETHMPSSDRVENGDYYQGLYPNDGAMSAPVPIIATEASAAVVERPRLAGILHALRAADRRMDAERSQGKLSGVAFNRLRREEASIRAGAMQVAARHHGMLPYRSYTDLQRDVRRLDWNIARAT</sequence>
<dbReference type="Proteomes" id="UP000078507">
    <property type="component" value="Unassembled WGS sequence"/>
</dbReference>